<keyword evidence="10" id="KW-1015">Disulfide bond</keyword>
<keyword evidence="14" id="KW-1185">Reference proteome</keyword>
<dbReference type="EMBL" id="FOVM01000010">
    <property type="protein sequence ID" value="SFO01255.1"/>
    <property type="molecule type" value="Genomic_DNA"/>
</dbReference>
<comment type="pathway">
    <text evidence="11">Porphyrin-containing compound metabolism.</text>
</comment>
<keyword evidence="8" id="KW-0350">Heme biosynthesis</keyword>
<keyword evidence="5 12" id="KW-1133">Transmembrane helix</keyword>
<dbReference type="PANTHER" id="PTHR35457:SF1">
    <property type="entry name" value="HEME A SYNTHASE"/>
    <property type="match status" value="1"/>
</dbReference>
<feature type="transmembrane region" description="Helical" evidence="12">
    <location>
        <begin position="137"/>
        <end position="161"/>
    </location>
</feature>
<keyword evidence="2" id="KW-1003">Cell membrane</keyword>
<dbReference type="STRING" id="995034.SAMN05216219_3034"/>
<reference evidence="14" key="1">
    <citation type="submission" date="2016-10" db="EMBL/GenBank/DDBJ databases">
        <authorList>
            <person name="Varghese N."/>
            <person name="Submissions S."/>
        </authorList>
    </citation>
    <scope>NUCLEOTIDE SEQUENCE [LARGE SCALE GENOMIC DNA]</scope>
    <source>
        <strain evidence="14">CGMCC 1.11101</strain>
    </source>
</reference>
<keyword evidence="6" id="KW-0560">Oxidoreductase</keyword>
<evidence type="ECO:0000313" key="13">
    <source>
        <dbReference type="EMBL" id="SFO01255.1"/>
    </source>
</evidence>
<dbReference type="Proteomes" id="UP000198867">
    <property type="component" value="Unassembled WGS sequence"/>
</dbReference>
<evidence type="ECO:0000256" key="12">
    <source>
        <dbReference type="SAM" id="Phobius"/>
    </source>
</evidence>
<evidence type="ECO:0000256" key="11">
    <source>
        <dbReference type="ARBA" id="ARBA00023444"/>
    </source>
</evidence>
<gene>
    <name evidence="13" type="ORF">SAMN05216219_3034</name>
</gene>
<proteinExistence type="predicted"/>
<accession>A0A1I5DPR1</accession>
<evidence type="ECO:0000256" key="3">
    <source>
        <dbReference type="ARBA" id="ARBA00022692"/>
    </source>
</evidence>
<dbReference type="AlphaFoldDB" id="A0A1I5DPR1"/>
<sequence length="319" mass="33872">MNTIAQAARRFWNWLPTDVDRRVRVVAWLNLVAQTALVGTGGAVRLTGSGLGCPTWPRCTAESFVSTPEMGIHGVIEFGNRTLFFVLQIIAIFALLFVLKYRKQRRDLFILTLIPACSVLFQAVVGGITVLSGLNPYVVGLHFVLSITLVVLAAVLVFRVYNGNAERVLAVPTWLAAVTHAASFFVAVTIIVGILTTGSGPHAGDKGAARNGLDPELLQHVHSWPAYITLGLTVVIVAAAWLLPVPSLRFPSALLLAVEGVQIVVGVAQARMGLPEILVGLHMVLACVLAAAMTATVLNLKTPASVPVGVEPVEALKAA</sequence>
<evidence type="ECO:0000256" key="8">
    <source>
        <dbReference type="ARBA" id="ARBA00023133"/>
    </source>
</evidence>
<dbReference type="GO" id="GO:0046872">
    <property type="term" value="F:metal ion binding"/>
    <property type="evidence" value="ECO:0007669"/>
    <property type="project" value="UniProtKB-KW"/>
</dbReference>
<feature type="transmembrane region" description="Helical" evidence="12">
    <location>
        <begin position="108"/>
        <end position="131"/>
    </location>
</feature>
<feature type="transmembrane region" description="Helical" evidence="12">
    <location>
        <begin position="173"/>
        <end position="195"/>
    </location>
</feature>
<evidence type="ECO:0000256" key="1">
    <source>
        <dbReference type="ARBA" id="ARBA00004141"/>
    </source>
</evidence>
<keyword evidence="7" id="KW-0408">Iron</keyword>
<dbReference type="InterPro" id="IPR003780">
    <property type="entry name" value="COX15/CtaA_fam"/>
</dbReference>
<name>A0A1I5DPR1_9MICO</name>
<evidence type="ECO:0000256" key="5">
    <source>
        <dbReference type="ARBA" id="ARBA00022989"/>
    </source>
</evidence>
<comment type="subcellular location">
    <subcellularLocation>
        <location evidence="1">Membrane</location>
        <topology evidence="1">Multi-pass membrane protein</topology>
    </subcellularLocation>
</comment>
<dbReference type="PANTHER" id="PTHR35457">
    <property type="entry name" value="HEME A SYNTHASE"/>
    <property type="match status" value="1"/>
</dbReference>
<evidence type="ECO:0000256" key="9">
    <source>
        <dbReference type="ARBA" id="ARBA00023136"/>
    </source>
</evidence>
<feature type="transmembrane region" description="Helical" evidence="12">
    <location>
        <begin position="224"/>
        <end position="243"/>
    </location>
</feature>
<feature type="transmembrane region" description="Helical" evidence="12">
    <location>
        <begin position="277"/>
        <end position="298"/>
    </location>
</feature>
<protein>
    <submittedName>
        <fullName evidence="13">Cytochrome c oxidase assembly protein subunit 15</fullName>
    </submittedName>
</protein>
<evidence type="ECO:0000256" key="6">
    <source>
        <dbReference type="ARBA" id="ARBA00023002"/>
    </source>
</evidence>
<dbReference type="GO" id="GO:0006784">
    <property type="term" value="P:heme A biosynthetic process"/>
    <property type="evidence" value="ECO:0007669"/>
    <property type="project" value="InterPro"/>
</dbReference>
<keyword evidence="3 12" id="KW-0812">Transmembrane</keyword>
<dbReference type="RefSeq" id="WP_177216857.1">
    <property type="nucleotide sequence ID" value="NZ_FOVM01000010.1"/>
</dbReference>
<dbReference type="InterPro" id="IPR050450">
    <property type="entry name" value="COX15/CtaA_HemeA_synthase"/>
</dbReference>
<dbReference type="Pfam" id="PF02628">
    <property type="entry name" value="COX15-CtaA"/>
    <property type="match status" value="1"/>
</dbReference>
<organism evidence="13 14">
    <name type="scientific">Mycetocola miduiensis</name>
    <dbReference type="NCBI Taxonomy" id="995034"/>
    <lineage>
        <taxon>Bacteria</taxon>
        <taxon>Bacillati</taxon>
        <taxon>Actinomycetota</taxon>
        <taxon>Actinomycetes</taxon>
        <taxon>Micrococcales</taxon>
        <taxon>Microbacteriaceae</taxon>
        <taxon>Mycetocola</taxon>
    </lineage>
</organism>
<evidence type="ECO:0000256" key="4">
    <source>
        <dbReference type="ARBA" id="ARBA00022723"/>
    </source>
</evidence>
<dbReference type="GO" id="GO:0016491">
    <property type="term" value="F:oxidoreductase activity"/>
    <property type="evidence" value="ECO:0007669"/>
    <property type="project" value="UniProtKB-KW"/>
</dbReference>
<feature type="transmembrane region" description="Helical" evidence="12">
    <location>
        <begin position="250"/>
        <end position="271"/>
    </location>
</feature>
<evidence type="ECO:0000256" key="2">
    <source>
        <dbReference type="ARBA" id="ARBA00022475"/>
    </source>
</evidence>
<keyword evidence="4" id="KW-0479">Metal-binding</keyword>
<keyword evidence="9 12" id="KW-0472">Membrane</keyword>
<evidence type="ECO:0000313" key="14">
    <source>
        <dbReference type="Proteomes" id="UP000198867"/>
    </source>
</evidence>
<dbReference type="GO" id="GO:0016020">
    <property type="term" value="C:membrane"/>
    <property type="evidence" value="ECO:0007669"/>
    <property type="project" value="UniProtKB-SubCell"/>
</dbReference>
<evidence type="ECO:0000256" key="10">
    <source>
        <dbReference type="ARBA" id="ARBA00023157"/>
    </source>
</evidence>
<evidence type="ECO:0000256" key="7">
    <source>
        <dbReference type="ARBA" id="ARBA00023004"/>
    </source>
</evidence>
<feature type="transmembrane region" description="Helical" evidence="12">
    <location>
        <begin position="83"/>
        <end position="101"/>
    </location>
</feature>